<dbReference type="EMBL" id="NASZ01000043">
    <property type="protein sequence ID" value="MBD0726705.1"/>
    <property type="molecule type" value="Genomic_DNA"/>
</dbReference>
<evidence type="ECO:0000313" key="3">
    <source>
        <dbReference type="Proteomes" id="UP000661715"/>
    </source>
</evidence>
<dbReference type="InterPro" id="IPR041286">
    <property type="entry name" value="MBG_2"/>
</dbReference>
<dbReference type="Proteomes" id="UP000661715">
    <property type="component" value="Unassembled WGS sequence"/>
</dbReference>
<comment type="caution">
    <text evidence="2">The sequence shown here is derived from an EMBL/GenBank/DDBJ whole genome shotgun (WGS) entry which is preliminary data.</text>
</comment>
<reference evidence="2 3" key="1">
    <citation type="journal article" date="2020" name="Microbiol. Res.">
        <title>Flavobacterium pokkalii sp. nov., a novel plant growth promoting native rhizobacteria isolated from pokkali rice grown in coastal saline affected agricultural regions of southern India, Kerala.</title>
        <authorList>
            <person name="Menon R.R."/>
            <person name="Kumari S."/>
            <person name="Viver T."/>
            <person name="Rameshkumar N."/>
        </authorList>
    </citation>
    <scope>NUCLEOTIDE SEQUENCE [LARGE SCALE GENOMIC DNA]</scope>
    <source>
        <strain evidence="2 3">L1I52</strain>
    </source>
</reference>
<feature type="domain" description="MBG" evidence="1">
    <location>
        <begin position="1"/>
        <end position="63"/>
    </location>
</feature>
<dbReference type="SUPFAM" id="SSF49373">
    <property type="entry name" value="Invasin/intimin cell-adhesion fragments"/>
    <property type="match status" value="1"/>
</dbReference>
<dbReference type="RefSeq" id="WP_188221689.1">
    <property type="nucleotide sequence ID" value="NZ_NASZ01000043.1"/>
</dbReference>
<dbReference type="Pfam" id="PF18676">
    <property type="entry name" value="MBG_2"/>
    <property type="match status" value="2"/>
</dbReference>
<organism evidence="2 3">
    <name type="scientific">Flavobacterium pokkalii</name>
    <dbReference type="NCBI Taxonomy" id="1940408"/>
    <lineage>
        <taxon>Bacteria</taxon>
        <taxon>Pseudomonadati</taxon>
        <taxon>Bacteroidota</taxon>
        <taxon>Flavobacteriia</taxon>
        <taxon>Flavobacteriales</taxon>
        <taxon>Flavobacteriaceae</taxon>
        <taxon>Flavobacterium</taxon>
    </lineage>
</organism>
<proteinExistence type="predicted"/>
<evidence type="ECO:0000313" key="2">
    <source>
        <dbReference type="EMBL" id="MBD0726705.1"/>
    </source>
</evidence>
<gene>
    <name evidence="2" type="ORF">B6A10_16155</name>
</gene>
<feature type="non-terminal residue" evidence="2">
    <location>
        <position position="1"/>
    </location>
</feature>
<evidence type="ECO:0000259" key="1">
    <source>
        <dbReference type="Pfam" id="PF18676"/>
    </source>
</evidence>
<dbReference type="Gene3D" id="2.60.40.1080">
    <property type="match status" value="1"/>
</dbReference>
<protein>
    <recommendedName>
        <fullName evidence="1">MBG domain-containing protein</fullName>
    </recommendedName>
</protein>
<keyword evidence="3" id="KW-1185">Reference proteome</keyword>
<dbReference type="InterPro" id="IPR008964">
    <property type="entry name" value="Invasin/intimin_cell_adhesion"/>
</dbReference>
<name>A0ABR7UV12_9FLAO</name>
<feature type="domain" description="MBG" evidence="1">
    <location>
        <begin position="70"/>
        <end position="140"/>
    </location>
</feature>
<accession>A0ABR7UV12</accession>
<sequence>QTKVYGTADPTFTYSVSPSLVGTDSFTGLLTRVTGENVGTYAIQQGTLTAGTNYSVNYVSNDFAITAKPITVTANVSQTKVYGTADPVFTYSVSPSLVGTDSFTGLLTRVAGENVGTYPIQQGGLTAGANYSISYVGEDFSITKANQTISWNQTLGLGCEAGSTTVLTATASSGLPVNYTSSDTNIATILNGVLSVNGYGFATVTASQEGNNNYFPATAIDLTVVNSQSNLIRKQFEDIIFFDNSSKQFVSYTWYKDGELVPGQTSQFFKENGALNGIYYAKATRLDGMVVTTCSLVLSPTIEEEYIKIVPNPVKPNASYELLTNVSSVRLQNAHVEVYSVGGILVQDIFTNQNGVSLTAPVVEGFYVVKMTLSSGKIFTKNLLVKK</sequence>